<comment type="caution">
    <text evidence="5">The sequence shown here is derived from an EMBL/GenBank/DDBJ whole genome shotgun (WGS) entry which is preliminary data.</text>
</comment>
<keyword evidence="6" id="KW-1185">Reference proteome</keyword>
<dbReference type="GO" id="GO:0005737">
    <property type="term" value="C:cytoplasm"/>
    <property type="evidence" value="ECO:0007669"/>
    <property type="project" value="UniProtKB-SubCell"/>
</dbReference>
<dbReference type="PANTHER" id="PTHR38100">
    <property type="entry name" value="HIGH FREQUENCY LYSOGENIZATION PROTEIN HFLD"/>
    <property type="match status" value="1"/>
</dbReference>
<evidence type="ECO:0000313" key="6">
    <source>
        <dbReference type="Proteomes" id="UP001139474"/>
    </source>
</evidence>
<evidence type="ECO:0000313" key="5">
    <source>
        <dbReference type="EMBL" id="MCP1340062.1"/>
    </source>
</evidence>
<protein>
    <recommendedName>
        <fullName evidence="4">High frequency lysogenization protein HflD homolog</fullName>
    </recommendedName>
</protein>
<dbReference type="Proteomes" id="UP001139474">
    <property type="component" value="Unassembled WGS sequence"/>
</dbReference>
<dbReference type="HAMAP" id="MF_00695">
    <property type="entry name" value="HflD_protein"/>
    <property type="match status" value="1"/>
</dbReference>
<dbReference type="Gene3D" id="1.10.3890.10">
    <property type="entry name" value="HflD-like"/>
    <property type="match status" value="1"/>
</dbReference>
<dbReference type="Pfam" id="PF04356">
    <property type="entry name" value="DUF489"/>
    <property type="match status" value="1"/>
</dbReference>
<organism evidence="5 6">
    <name type="scientific">Idiomarina rhizosphaerae</name>
    <dbReference type="NCBI Taxonomy" id="2961572"/>
    <lineage>
        <taxon>Bacteria</taxon>
        <taxon>Pseudomonadati</taxon>
        <taxon>Pseudomonadota</taxon>
        <taxon>Gammaproteobacteria</taxon>
        <taxon>Alteromonadales</taxon>
        <taxon>Idiomarinaceae</taxon>
        <taxon>Idiomarina</taxon>
    </lineage>
</organism>
<evidence type="ECO:0000256" key="3">
    <source>
        <dbReference type="ARBA" id="ARBA00023136"/>
    </source>
</evidence>
<name>A0A9X2JS43_9GAMM</name>
<dbReference type="GO" id="GO:0005886">
    <property type="term" value="C:plasma membrane"/>
    <property type="evidence" value="ECO:0007669"/>
    <property type="project" value="UniProtKB-SubCell"/>
</dbReference>
<dbReference type="AlphaFoldDB" id="A0A9X2JS43"/>
<evidence type="ECO:0000256" key="2">
    <source>
        <dbReference type="ARBA" id="ARBA00022490"/>
    </source>
</evidence>
<evidence type="ECO:0000256" key="1">
    <source>
        <dbReference type="ARBA" id="ARBA00022475"/>
    </source>
</evidence>
<gene>
    <name evidence="4 5" type="primary">hflD</name>
    <name evidence="5" type="ORF">NJR55_10745</name>
</gene>
<dbReference type="SUPFAM" id="SSF101322">
    <property type="entry name" value="YcfC-like"/>
    <property type="match status" value="1"/>
</dbReference>
<reference evidence="5" key="1">
    <citation type="submission" date="2022-06" db="EMBL/GenBank/DDBJ databases">
        <title>Idiomarina rhizosphaerae M1R2S28.</title>
        <authorList>
            <person name="Sun J.-Q."/>
            <person name="Li L.-F."/>
        </authorList>
    </citation>
    <scope>NUCLEOTIDE SEQUENCE</scope>
    <source>
        <strain evidence="5">M1R2S28</strain>
    </source>
</reference>
<evidence type="ECO:0000256" key="4">
    <source>
        <dbReference type="HAMAP-Rule" id="MF_00695"/>
    </source>
</evidence>
<keyword evidence="1 4" id="KW-1003">Cell membrane</keyword>
<keyword evidence="2 4" id="KW-0963">Cytoplasm</keyword>
<dbReference type="EMBL" id="JAMZDE010000008">
    <property type="protein sequence ID" value="MCP1340062.1"/>
    <property type="molecule type" value="Genomic_DNA"/>
</dbReference>
<comment type="subcellular location">
    <subcellularLocation>
        <location evidence="4">Cytoplasm</location>
    </subcellularLocation>
    <subcellularLocation>
        <location evidence="4">Cell membrane</location>
        <topology evidence="4">Peripheral membrane protein</topology>
        <orientation evidence="4">Cytoplasmic side</orientation>
    </subcellularLocation>
</comment>
<dbReference type="NCBIfam" id="NF001246">
    <property type="entry name" value="PRK00218.1-2"/>
    <property type="match status" value="1"/>
</dbReference>
<sequence>MNEWQQRVIALAGMSLSAMAVQKLARSGELYPESITNTLVHSLLQQNPDNIEDIYGGLENIQPGIQAFIRQAGNNKNKDLEVTRYLVGLIHLSRRLLKQPDVLNLLGERITQVKRQKEEFEFENYRIQQSLAGIYRELISPLGQPIRINGNPEFLKRDSNQHHIRTLLLAGIRSSVLWQQVGGKRRHFVFSRKKMLDTAQQLLHVA</sequence>
<dbReference type="PANTHER" id="PTHR38100:SF1">
    <property type="entry name" value="HIGH FREQUENCY LYSOGENIZATION PROTEIN HFLD"/>
    <property type="match status" value="1"/>
</dbReference>
<keyword evidence="3 4" id="KW-0472">Membrane</keyword>
<comment type="similarity">
    <text evidence="4">Belongs to the HflD family.</text>
</comment>
<proteinExistence type="inferred from homology"/>
<dbReference type="InterPro" id="IPR007451">
    <property type="entry name" value="HflD"/>
</dbReference>
<dbReference type="RefSeq" id="WP_253619938.1">
    <property type="nucleotide sequence ID" value="NZ_JAMZDE010000008.1"/>
</dbReference>
<accession>A0A9X2JS43</accession>
<dbReference type="InterPro" id="IPR035932">
    <property type="entry name" value="HflD-like_sf"/>
</dbReference>